<dbReference type="AlphaFoldDB" id="A0A2T0BFC8"/>
<keyword evidence="3" id="KW-1185">Reference proteome</keyword>
<organism evidence="2 3">
    <name type="scientific">Clostridium vincentii</name>
    <dbReference type="NCBI Taxonomy" id="52704"/>
    <lineage>
        <taxon>Bacteria</taxon>
        <taxon>Bacillati</taxon>
        <taxon>Bacillota</taxon>
        <taxon>Clostridia</taxon>
        <taxon>Eubacteriales</taxon>
        <taxon>Clostridiaceae</taxon>
        <taxon>Clostridium</taxon>
    </lineage>
</organism>
<evidence type="ECO:0000313" key="3">
    <source>
        <dbReference type="Proteomes" id="UP000239471"/>
    </source>
</evidence>
<feature type="transmembrane region" description="Helical" evidence="1">
    <location>
        <begin position="7"/>
        <end position="30"/>
    </location>
</feature>
<keyword evidence="1" id="KW-0472">Membrane</keyword>
<feature type="transmembrane region" description="Helical" evidence="1">
    <location>
        <begin position="36"/>
        <end position="57"/>
    </location>
</feature>
<keyword evidence="1" id="KW-0812">Transmembrane</keyword>
<name>A0A2T0BFC8_9CLOT</name>
<reference evidence="2 3" key="1">
    <citation type="submission" date="2018-03" db="EMBL/GenBank/DDBJ databases">
        <title>Genome sequence of Clostridium vincentii DSM 10228.</title>
        <authorList>
            <person name="Poehlein A."/>
            <person name="Daniel R."/>
        </authorList>
    </citation>
    <scope>NUCLEOTIDE SEQUENCE [LARGE SCALE GENOMIC DNA]</scope>
    <source>
        <strain evidence="2 3">DSM 10228</strain>
    </source>
</reference>
<protein>
    <submittedName>
        <fullName evidence="2">Uncharacterized protein</fullName>
    </submittedName>
</protein>
<evidence type="ECO:0000256" key="1">
    <source>
        <dbReference type="SAM" id="Phobius"/>
    </source>
</evidence>
<dbReference type="EMBL" id="PVXQ01000015">
    <property type="protein sequence ID" value="PRR82527.1"/>
    <property type="molecule type" value="Genomic_DNA"/>
</dbReference>
<accession>A0A2T0BFC8</accession>
<proteinExistence type="predicted"/>
<dbReference type="Proteomes" id="UP000239471">
    <property type="component" value="Unassembled WGS sequence"/>
</dbReference>
<evidence type="ECO:0000313" key="2">
    <source>
        <dbReference type="EMBL" id="PRR82527.1"/>
    </source>
</evidence>
<keyword evidence="1" id="KW-1133">Transmembrane helix</keyword>
<gene>
    <name evidence="2" type="ORF">CLVI_16620</name>
</gene>
<comment type="caution">
    <text evidence="2">The sequence shown here is derived from an EMBL/GenBank/DDBJ whole genome shotgun (WGS) entry which is preliminary data.</text>
</comment>
<sequence length="75" mass="8461">MKKIKGNILMTTCGLLFIIISLILGFLNNFEGDQGALTFVVGVGLLTVGICFTPKLWKWIYRIVDMVVMFFSRSK</sequence>